<organism evidence="12 13">
    <name type="scientific">Rubrobacter marinus</name>
    <dbReference type="NCBI Taxonomy" id="2653852"/>
    <lineage>
        <taxon>Bacteria</taxon>
        <taxon>Bacillati</taxon>
        <taxon>Actinomycetota</taxon>
        <taxon>Rubrobacteria</taxon>
        <taxon>Rubrobacterales</taxon>
        <taxon>Rubrobacteraceae</taxon>
        <taxon>Rubrobacter</taxon>
    </lineage>
</organism>
<evidence type="ECO:0000256" key="3">
    <source>
        <dbReference type="ARBA" id="ARBA00011424"/>
    </source>
</evidence>
<dbReference type="SUPFAM" id="SSF51621">
    <property type="entry name" value="Phosphoenolpyruvate/pyruvate domain"/>
    <property type="match status" value="1"/>
</dbReference>
<comment type="subcellular location">
    <subcellularLocation>
        <location evidence="7">Cytoplasm</location>
    </subcellularLocation>
</comment>
<dbReference type="HAMAP" id="MF_00156">
    <property type="entry name" value="PanB"/>
    <property type="match status" value="1"/>
</dbReference>
<dbReference type="CDD" id="cd06557">
    <property type="entry name" value="KPHMT-like"/>
    <property type="match status" value="1"/>
</dbReference>
<dbReference type="GO" id="GO:0015940">
    <property type="term" value="P:pantothenate biosynthetic process"/>
    <property type="evidence" value="ECO:0007669"/>
    <property type="project" value="UniProtKB-UniRule"/>
</dbReference>
<comment type="function">
    <text evidence="6 7">Catalyzes the reversible reaction in which hydroxymethyl group from 5,10-methylenetetrahydrofolate is transferred onto alpha-ketoisovalerate to form ketopantoate.</text>
</comment>
<keyword evidence="7" id="KW-0963">Cytoplasm</keyword>
<dbReference type="InterPro" id="IPR015813">
    <property type="entry name" value="Pyrv/PenolPyrv_kinase-like_dom"/>
</dbReference>
<dbReference type="RefSeq" id="WP_166397832.1">
    <property type="nucleotide sequence ID" value="NZ_CP045121.1"/>
</dbReference>
<evidence type="ECO:0000256" key="1">
    <source>
        <dbReference type="ARBA" id="ARBA00005033"/>
    </source>
</evidence>
<dbReference type="EMBL" id="CP045121">
    <property type="protein sequence ID" value="QIN80156.1"/>
    <property type="molecule type" value="Genomic_DNA"/>
</dbReference>
<dbReference type="GO" id="GO:0008168">
    <property type="term" value="F:methyltransferase activity"/>
    <property type="evidence" value="ECO:0007669"/>
    <property type="project" value="UniProtKB-KW"/>
</dbReference>
<comment type="similarity">
    <text evidence="2 7">Belongs to the PanB family.</text>
</comment>
<feature type="active site" description="Proton acceptor" evidence="7 8">
    <location>
        <position position="187"/>
    </location>
</feature>
<dbReference type="InterPro" id="IPR040442">
    <property type="entry name" value="Pyrv_kinase-like_dom_sf"/>
</dbReference>
<gene>
    <name evidence="7 12" type="primary">panB</name>
    <name evidence="12" type="ORF">GBA65_18365</name>
</gene>
<proteinExistence type="inferred from homology"/>
<feature type="binding site" evidence="7 10">
    <location>
        <position position="46"/>
    </location>
    <ligand>
        <name>Mg(2+)</name>
        <dbReference type="ChEBI" id="CHEBI:18420"/>
    </ligand>
</feature>
<evidence type="ECO:0000256" key="9">
    <source>
        <dbReference type="PIRSR" id="PIRSR000388-2"/>
    </source>
</evidence>
<dbReference type="Pfam" id="PF02548">
    <property type="entry name" value="Pantoate_transf"/>
    <property type="match status" value="1"/>
</dbReference>
<keyword evidence="4 7" id="KW-0566">Pantothenate biosynthesis</keyword>
<comment type="pathway">
    <text evidence="1 7">Cofactor biosynthesis; (R)-pantothenate biosynthesis; (R)-pantoate from 3-methyl-2-oxobutanoate: step 1/2.</text>
</comment>
<comment type="cofactor">
    <cofactor evidence="7 10">
        <name>Mg(2+)</name>
        <dbReference type="ChEBI" id="CHEBI:18420"/>
    </cofactor>
    <text evidence="7 10">Binds 1 Mg(2+) ion per subunit.</text>
</comment>
<dbReference type="PANTHER" id="PTHR20881:SF0">
    <property type="entry name" value="3-METHYL-2-OXOBUTANOATE HYDROXYMETHYLTRANSFERASE"/>
    <property type="match status" value="1"/>
</dbReference>
<dbReference type="NCBIfam" id="NF001452">
    <property type="entry name" value="PRK00311.1"/>
    <property type="match status" value="1"/>
</dbReference>
<evidence type="ECO:0000256" key="2">
    <source>
        <dbReference type="ARBA" id="ARBA00008676"/>
    </source>
</evidence>
<dbReference type="PANTHER" id="PTHR20881">
    <property type="entry name" value="3-METHYL-2-OXOBUTANOATE HYDROXYMETHYLTRANSFERASE"/>
    <property type="match status" value="1"/>
</dbReference>
<protein>
    <recommendedName>
        <fullName evidence="7">3-methyl-2-oxobutanoate hydroxymethyltransferase</fullName>
        <ecNumber evidence="7">2.1.2.11</ecNumber>
    </recommendedName>
    <alternativeName>
        <fullName evidence="7">Ketopantoate hydroxymethyltransferase</fullName>
        <shortName evidence="7">KPHMT</shortName>
    </alternativeName>
</protein>
<dbReference type="NCBIfam" id="TIGR00222">
    <property type="entry name" value="panB"/>
    <property type="match status" value="1"/>
</dbReference>
<dbReference type="GO" id="GO:0003864">
    <property type="term" value="F:3-methyl-2-oxobutanoate hydroxymethyltransferase activity"/>
    <property type="evidence" value="ECO:0007669"/>
    <property type="project" value="UniProtKB-UniRule"/>
</dbReference>
<keyword evidence="7 10" id="KW-0460">Magnesium</keyword>
<evidence type="ECO:0000256" key="11">
    <source>
        <dbReference type="SAM" id="MobiDB-lite"/>
    </source>
</evidence>
<dbReference type="AlphaFoldDB" id="A0A6G8Q108"/>
<keyword evidence="5 7" id="KW-0808">Transferase</keyword>
<dbReference type="UniPathway" id="UPA00028">
    <property type="reaction ID" value="UER00003"/>
</dbReference>
<feature type="compositionally biased region" description="Basic and acidic residues" evidence="11">
    <location>
        <begin position="277"/>
        <end position="298"/>
    </location>
</feature>
<evidence type="ECO:0000313" key="12">
    <source>
        <dbReference type="EMBL" id="QIN80156.1"/>
    </source>
</evidence>
<sequence>MARFSPIQVLSDAKARGEPAAMISLYDAPTAELCCDAGVDCLLVGDSLGNVVLGYENFISVTMADMIRHTEAVARGVKESSRPGVPIVADLPFGSYTTVAEAARNGADLMRAGAHAVKLEGAGPATLEAVRAIIEMGAPVVGHLGFTPQSALRFSGVVQGKTGGAAEDLLRDALALQEAGCSAVVLEAVTREVAELLTKTLSVPTIGIGAGAACDGQVLVFHDLVGLSKRAPFRFVKRYAEARAILAQATRDFVEEVRSGAFPVEEHGWSMPEDELEGWRARHGADGDLPRAAEPPVR</sequence>
<feature type="binding site" evidence="7 10">
    <location>
        <position position="90"/>
    </location>
    <ligand>
        <name>Mg(2+)</name>
        <dbReference type="ChEBI" id="CHEBI:18420"/>
    </ligand>
</feature>
<dbReference type="PIRSF" id="PIRSF000388">
    <property type="entry name" value="Pantoate_hydroxy_MeTrfase"/>
    <property type="match status" value="1"/>
</dbReference>
<keyword evidence="13" id="KW-1185">Reference proteome</keyword>
<dbReference type="EC" id="2.1.2.11" evidence="7"/>
<reference evidence="12 13" key="1">
    <citation type="submission" date="2019-10" db="EMBL/GenBank/DDBJ databases">
        <title>Rubrobacter sp nov SCSIO 52915 isolated from a deep-sea sediment in the South China Sea.</title>
        <authorList>
            <person name="Chen R.W."/>
        </authorList>
    </citation>
    <scope>NUCLEOTIDE SEQUENCE [LARGE SCALE GENOMIC DNA]</scope>
    <source>
        <strain evidence="12 13">SCSIO 52915</strain>
    </source>
</reference>
<dbReference type="Gene3D" id="3.20.20.60">
    <property type="entry name" value="Phosphoenolpyruvate-binding domains"/>
    <property type="match status" value="1"/>
</dbReference>
<feature type="binding site" evidence="7 10">
    <location>
        <position position="120"/>
    </location>
    <ligand>
        <name>Mg(2+)</name>
        <dbReference type="ChEBI" id="CHEBI:18420"/>
    </ligand>
</feature>
<evidence type="ECO:0000313" key="13">
    <source>
        <dbReference type="Proteomes" id="UP000502706"/>
    </source>
</evidence>
<keyword evidence="12" id="KW-0489">Methyltransferase</keyword>
<dbReference type="GO" id="GO:0032259">
    <property type="term" value="P:methylation"/>
    <property type="evidence" value="ECO:0007669"/>
    <property type="project" value="UniProtKB-KW"/>
</dbReference>
<keyword evidence="7 10" id="KW-0479">Metal-binding</keyword>
<evidence type="ECO:0000256" key="5">
    <source>
        <dbReference type="ARBA" id="ARBA00022679"/>
    </source>
</evidence>
<feature type="binding site" evidence="7 9">
    <location>
        <position position="90"/>
    </location>
    <ligand>
        <name>3-methyl-2-oxobutanoate</name>
        <dbReference type="ChEBI" id="CHEBI:11851"/>
    </ligand>
</feature>
<dbReference type="KEGG" id="rmar:GBA65_18365"/>
<evidence type="ECO:0000256" key="8">
    <source>
        <dbReference type="PIRSR" id="PIRSR000388-1"/>
    </source>
</evidence>
<evidence type="ECO:0000256" key="4">
    <source>
        <dbReference type="ARBA" id="ARBA00022655"/>
    </source>
</evidence>
<feature type="binding site" evidence="7 9">
    <location>
        <position position="118"/>
    </location>
    <ligand>
        <name>3-methyl-2-oxobutanoate</name>
        <dbReference type="ChEBI" id="CHEBI:11851"/>
    </ligand>
</feature>
<dbReference type="InterPro" id="IPR003700">
    <property type="entry name" value="Pantoate_hydroxy_MeTrfase"/>
</dbReference>
<accession>A0A6G8Q108</accession>
<comment type="catalytic activity">
    <reaction evidence="7">
        <text>(6R)-5,10-methylene-5,6,7,8-tetrahydrofolate + 3-methyl-2-oxobutanoate + H2O = 2-dehydropantoate + (6S)-5,6,7,8-tetrahydrofolate</text>
        <dbReference type="Rhea" id="RHEA:11824"/>
        <dbReference type="ChEBI" id="CHEBI:11561"/>
        <dbReference type="ChEBI" id="CHEBI:11851"/>
        <dbReference type="ChEBI" id="CHEBI:15377"/>
        <dbReference type="ChEBI" id="CHEBI:15636"/>
        <dbReference type="ChEBI" id="CHEBI:57453"/>
        <dbReference type="EC" id="2.1.2.11"/>
    </reaction>
</comment>
<dbReference type="GO" id="GO:0000287">
    <property type="term" value="F:magnesium ion binding"/>
    <property type="evidence" value="ECO:0007669"/>
    <property type="project" value="TreeGrafter"/>
</dbReference>
<evidence type="ECO:0000256" key="7">
    <source>
        <dbReference type="HAMAP-Rule" id="MF_00156"/>
    </source>
</evidence>
<dbReference type="Proteomes" id="UP000502706">
    <property type="component" value="Chromosome"/>
</dbReference>
<evidence type="ECO:0000256" key="6">
    <source>
        <dbReference type="ARBA" id="ARBA00056497"/>
    </source>
</evidence>
<dbReference type="FunFam" id="3.20.20.60:FF:000003">
    <property type="entry name" value="3-methyl-2-oxobutanoate hydroxymethyltransferase"/>
    <property type="match status" value="1"/>
</dbReference>
<dbReference type="GO" id="GO:0005737">
    <property type="term" value="C:cytoplasm"/>
    <property type="evidence" value="ECO:0007669"/>
    <property type="project" value="UniProtKB-SubCell"/>
</dbReference>
<feature type="binding site" evidence="7 9">
    <location>
        <begin position="46"/>
        <end position="47"/>
    </location>
    <ligand>
        <name>3-methyl-2-oxobutanoate</name>
        <dbReference type="ChEBI" id="CHEBI:11851"/>
    </ligand>
</feature>
<evidence type="ECO:0000256" key="10">
    <source>
        <dbReference type="PIRSR" id="PIRSR000388-3"/>
    </source>
</evidence>
<feature type="region of interest" description="Disordered" evidence="11">
    <location>
        <begin position="275"/>
        <end position="298"/>
    </location>
</feature>
<name>A0A6G8Q108_9ACTN</name>
<comment type="subunit">
    <text evidence="3 7">Homodecamer; pentamer of dimers.</text>
</comment>